<dbReference type="PANTHER" id="PTHR12277">
    <property type="entry name" value="ALPHA/BETA HYDROLASE DOMAIN-CONTAINING PROTEIN"/>
    <property type="match status" value="1"/>
</dbReference>
<keyword evidence="3" id="KW-0378">Hydrolase</keyword>
<evidence type="ECO:0000313" key="4">
    <source>
        <dbReference type="Proteomes" id="UP001290861"/>
    </source>
</evidence>
<evidence type="ECO:0000313" key="3">
    <source>
        <dbReference type="EMBL" id="MDZ8119350.1"/>
    </source>
</evidence>
<sequence length="260" mass="28828">MLEHPIIRFALCGGGIYLLLNLIAAVISDSILFQPQPPGYAHLPDEVRIPTTDGETINAVWLHNPDAEYTLFFSHGNGEDLSVVVPFLTEYYAGRFSVLAYDYRGYGTSDGAPSYRKAKDDAEAAYQWLVNQQAVKPSKIITIGRSLGGALAVQTAARHPVGGLICECSFASAFRVKTGVQILPWDKFNNEKSIKSVQCPVLIIHGRDDHVVPFSHGQKLYAAAPEPKQHFWIDDARHMDYAYVAGDQYLQTILSFIEEL</sequence>
<dbReference type="GO" id="GO:0016787">
    <property type="term" value="F:hydrolase activity"/>
    <property type="evidence" value="ECO:0007669"/>
    <property type="project" value="UniProtKB-KW"/>
</dbReference>
<dbReference type="InterPro" id="IPR029058">
    <property type="entry name" value="AB_hydrolase_fold"/>
</dbReference>
<comment type="caution">
    <text evidence="3">The sequence shown here is derived from an EMBL/GenBank/DDBJ whole genome shotgun (WGS) entry which is preliminary data.</text>
</comment>
<dbReference type="InterPro" id="IPR022742">
    <property type="entry name" value="Hydrolase_4"/>
</dbReference>
<evidence type="ECO:0000259" key="2">
    <source>
        <dbReference type="Pfam" id="PF12146"/>
    </source>
</evidence>
<evidence type="ECO:0000256" key="1">
    <source>
        <dbReference type="SAM" id="Phobius"/>
    </source>
</evidence>
<gene>
    <name evidence="3" type="ORF">P9H32_12030</name>
</gene>
<dbReference type="Pfam" id="PF12146">
    <property type="entry name" value="Hydrolase_4"/>
    <property type="match status" value="1"/>
</dbReference>
<keyword evidence="1" id="KW-0472">Membrane</keyword>
<dbReference type="SUPFAM" id="SSF53474">
    <property type="entry name" value="alpha/beta-Hydrolases"/>
    <property type="match status" value="1"/>
</dbReference>
<name>A0ABU5MYQ8_9BACT</name>
<dbReference type="Proteomes" id="UP001290861">
    <property type="component" value="Unassembled WGS sequence"/>
</dbReference>
<protein>
    <submittedName>
        <fullName evidence="3">Alpha/beta hydrolase</fullName>
    </submittedName>
</protein>
<keyword evidence="4" id="KW-1185">Reference proteome</keyword>
<keyword evidence="1" id="KW-0812">Transmembrane</keyword>
<dbReference type="EMBL" id="JARVCO010000010">
    <property type="protein sequence ID" value="MDZ8119350.1"/>
    <property type="molecule type" value="Genomic_DNA"/>
</dbReference>
<keyword evidence="1" id="KW-1133">Transmembrane helix</keyword>
<dbReference type="PANTHER" id="PTHR12277:SF81">
    <property type="entry name" value="PROTEIN ABHD13"/>
    <property type="match status" value="1"/>
</dbReference>
<feature type="domain" description="Serine aminopeptidase S33" evidence="2">
    <location>
        <begin position="69"/>
        <end position="180"/>
    </location>
</feature>
<reference evidence="3 4" key="1">
    <citation type="journal article" date="2024" name="Appl. Environ. Microbiol.">
        <title>Pontiella agarivorans sp. nov., a novel marine anaerobic bacterium capable of degrading macroalgal polysaccharides and fixing nitrogen.</title>
        <authorList>
            <person name="Liu N."/>
            <person name="Kivenson V."/>
            <person name="Peng X."/>
            <person name="Cui Z."/>
            <person name="Lankiewicz T.S."/>
            <person name="Gosselin K.M."/>
            <person name="English C.J."/>
            <person name="Blair E.M."/>
            <person name="O'Malley M.A."/>
            <person name="Valentine D.L."/>
        </authorList>
    </citation>
    <scope>NUCLEOTIDE SEQUENCE [LARGE SCALE GENOMIC DNA]</scope>
    <source>
        <strain evidence="3 4">NLcol2</strain>
    </source>
</reference>
<dbReference type="Gene3D" id="3.40.50.1820">
    <property type="entry name" value="alpha/beta hydrolase"/>
    <property type="match status" value="1"/>
</dbReference>
<feature type="transmembrane region" description="Helical" evidence="1">
    <location>
        <begin position="6"/>
        <end position="27"/>
    </location>
</feature>
<organism evidence="3 4">
    <name type="scientific">Pontiella agarivorans</name>
    <dbReference type="NCBI Taxonomy" id="3038953"/>
    <lineage>
        <taxon>Bacteria</taxon>
        <taxon>Pseudomonadati</taxon>
        <taxon>Kiritimatiellota</taxon>
        <taxon>Kiritimatiellia</taxon>
        <taxon>Kiritimatiellales</taxon>
        <taxon>Pontiellaceae</taxon>
        <taxon>Pontiella</taxon>
    </lineage>
</organism>
<accession>A0ABU5MYQ8</accession>
<dbReference type="RefSeq" id="WP_322609134.1">
    <property type="nucleotide sequence ID" value="NZ_JARVCO010000010.1"/>
</dbReference>
<proteinExistence type="predicted"/>